<dbReference type="PROSITE" id="PS51918">
    <property type="entry name" value="RADICAL_SAM"/>
    <property type="match status" value="1"/>
</dbReference>
<dbReference type="GO" id="GO:0004536">
    <property type="term" value="F:DNA nuclease activity"/>
    <property type="evidence" value="ECO:0007669"/>
    <property type="project" value="InterPro"/>
</dbReference>
<feature type="domain" description="Radical SAM core" evidence="8">
    <location>
        <begin position="265"/>
        <end position="456"/>
    </location>
</feature>
<evidence type="ECO:0000313" key="10">
    <source>
        <dbReference type="Proteomes" id="UP000242219"/>
    </source>
</evidence>
<dbReference type="InterPro" id="IPR013785">
    <property type="entry name" value="Aldolase_TIM"/>
</dbReference>
<dbReference type="InterPro" id="IPR058240">
    <property type="entry name" value="rSAM_sf"/>
</dbReference>
<organism evidence="9 10">
    <name type="scientific">Candidatus Brocadia sapporoensis</name>
    <dbReference type="NCBI Taxonomy" id="392547"/>
    <lineage>
        <taxon>Bacteria</taxon>
        <taxon>Pseudomonadati</taxon>
        <taxon>Planctomycetota</taxon>
        <taxon>Candidatus Brocadiia</taxon>
        <taxon>Candidatus Brocadiales</taxon>
        <taxon>Candidatus Brocadiaceae</taxon>
        <taxon>Candidatus Brocadia</taxon>
    </lineage>
</organism>
<evidence type="ECO:0000256" key="7">
    <source>
        <dbReference type="ARBA" id="ARBA00023014"/>
    </source>
</evidence>
<dbReference type="InterPro" id="IPR007197">
    <property type="entry name" value="rSAM"/>
</dbReference>
<dbReference type="Proteomes" id="UP000242219">
    <property type="component" value="Unassembled WGS sequence"/>
</dbReference>
<evidence type="ECO:0000256" key="5">
    <source>
        <dbReference type="ARBA" id="ARBA00022801"/>
    </source>
</evidence>
<dbReference type="AlphaFoldDB" id="A0A1V6M054"/>
<protein>
    <submittedName>
        <fullName evidence="9">Radical SAM protein</fullName>
    </submittedName>
</protein>
<dbReference type="Gene3D" id="3.20.20.70">
    <property type="entry name" value="Aldolase class I"/>
    <property type="match status" value="1"/>
</dbReference>
<sequence>MIIDTHAHLDFPDYKSDLESVLSRAKEAGVDYIINVGTSLASSEKSVALANRFHDIYASIGIHPHDASKVSEQDWQTLESMINEPKVIAIGETGLDYYRNRSPHEDQQRIFHKHLTLAKTHNLPVIIHCRDASDDCLKILDEHKNGALAGVVHCFSGTREIAEKCIDLGLYLSFAGPITFSTADNLREVAKSVPVERLLLETDCPFLSPQPKRGERNEPAYLSFIIPVLADIYGLSIQDIKRITTFNAYKLFGIGEPEHEGKIAYAIRNSLYINLTNRCSNVCVFCMRETYPIVKGHHLGLNKEPTAEEVIDAIGDPAGYDEVVFCGYGEPTERLDVLIAVAQFLKSKGKRIRLDTNGHGDLINGRSIIPELKGLIDTICISLNAETAEKYEDICKPVFGKRTYIALIQFIKDAKQVIPHVQVSLVDIPGVDVEKCERIARELGVDFRVRKYNVLG</sequence>
<dbReference type="InterPro" id="IPR015991">
    <property type="entry name" value="TatD/YcfH-like"/>
</dbReference>
<reference evidence="9 10" key="1">
    <citation type="journal article" date="2016" name="Genome Announc.">
        <title>Draft Genome Sequence of the Anaerobic Ammonium-Oxidizing Bacterium 'Candidatus Brocadia sp. 40'.</title>
        <authorList>
            <person name="Ali M."/>
            <person name="Haroon M.F."/>
            <person name="Narita Y."/>
            <person name="Zhang L."/>
            <person name="Rangel Shaw D."/>
            <person name="Okabe S."/>
            <person name="Saikaly P.E."/>
        </authorList>
    </citation>
    <scope>NUCLEOTIDE SEQUENCE [LARGE SCALE GENOMIC DNA]</scope>
    <source>
        <strain evidence="9 10">40</strain>
    </source>
</reference>
<evidence type="ECO:0000256" key="2">
    <source>
        <dbReference type="ARBA" id="ARBA00009275"/>
    </source>
</evidence>
<dbReference type="InterPro" id="IPR023821">
    <property type="entry name" value="rSAM_TatD-assoc"/>
</dbReference>
<dbReference type="PANTHER" id="PTHR46124:SF2">
    <property type="entry name" value="D-AMINOACYL-TRNA DEACYLASE"/>
    <property type="match status" value="1"/>
</dbReference>
<dbReference type="GO" id="GO:0005829">
    <property type="term" value="C:cytosol"/>
    <property type="evidence" value="ECO:0007669"/>
    <property type="project" value="TreeGrafter"/>
</dbReference>
<dbReference type="CDD" id="cd01310">
    <property type="entry name" value="TatD_DNAse"/>
    <property type="match status" value="1"/>
</dbReference>
<keyword evidence="10" id="KW-1185">Reference proteome</keyword>
<dbReference type="RefSeq" id="WP_070067036.1">
    <property type="nucleotide sequence ID" value="NZ_MJUW02000074.1"/>
</dbReference>
<dbReference type="Gene3D" id="3.20.20.140">
    <property type="entry name" value="Metal-dependent hydrolases"/>
    <property type="match status" value="1"/>
</dbReference>
<dbReference type="SFLD" id="SFLDS00029">
    <property type="entry name" value="Radical_SAM"/>
    <property type="match status" value="1"/>
</dbReference>
<dbReference type="InterPro" id="IPR001130">
    <property type="entry name" value="TatD-like"/>
</dbReference>
<dbReference type="InterPro" id="IPR032466">
    <property type="entry name" value="Metal_Hydrolase"/>
</dbReference>
<dbReference type="SUPFAM" id="SSF102114">
    <property type="entry name" value="Radical SAM enzymes"/>
    <property type="match status" value="1"/>
</dbReference>
<evidence type="ECO:0000313" key="9">
    <source>
        <dbReference type="EMBL" id="OQD45792.1"/>
    </source>
</evidence>
<dbReference type="GO" id="GO:0051536">
    <property type="term" value="F:iron-sulfur cluster binding"/>
    <property type="evidence" value="ECO:0007669"/>
    <property type="project" value="UniProtKB-KW"/>
</dbReference>
<name>A0A1V6M054_9BACT</name>
<evidence type="ECO:0000259" key="8">
    <source>
        <dbReference type="PROSITE" id="PS51918"/>
    </source>
</evidence>
<evidence type="ECO:0000256" key="1">
    <source>
        <dbReference type="ARBA" id="ARBA00001966"/>
    </source>
</evidence>
<accession>A0A1V6M054</accession>
<dbReference type="Pfam" id="PF04055">
    <property type="entry name" value="Radical_SAM"/>
    <property type="match status" value="1"/>
</dbReference>
<dbReference type="SUPFAM" id="SSF51556">
    <property type="entry name" value="Metallo-dependent hydrolases"/>
    <property type="match status" value="1"/>
</dbReference>
<dbReference type="CDD" id="cd01335">
    <property type="entry name" value="Radical_SAM"/>
    <property type="match status" value="1"/>
</dbReference>
<evidence type="ECO:0000256" key="4">
    <source>
        <dbReference type="ARBA" id="ARBA00022723"/>
    </source>
</evidence>
<comment type="similarity">
    <text evidence="2">Belongs to the metallo-dependent hydrolases superfamily. TatD-type hydrolase family.</text>
</comment>
<dbReference type="PROSITE" id="PS01090">
    <property type="entry name" value="TATD_2"/>
    <property type="match status" value="1"/>
</dbReference>
<dbReference type="GO" id="GO:0016788">
    <property type="term" value="F:hydrolase activity, acting on ester bonds"/>
    <property type="evidence" value="ECO:0007669"/>
    <property type="project" value="InterPro"/>
</dbReference>
<dbReference type="EMBL" id="MJUW02000074">
    <property type="protein sequence ID" value="OQD45792.1"/>
    <property type="molecule type" value="Genomic_DNA"/>
</dbReference>
<dbReference type="SFLD" id="SFLDG01111">
    <property type="entry name" value="Uncharacterised_Radical_SAM_Su"/>
    <property type="match status" value="1"/>
</dbReference>
<dbReference type="PANTHER" id="PTHR46124">
    <property type="entry name" value="D-AMINOACYL-TRNA DEACYLASE"/>
    <property type="match status" value="1"/>
</dbReference>
<evidence type="ECO:0000256" key="3">
    <source>
        <dbReference type="ARBA" id="ARBA00022691"/>
    </source>
</evidence>
<dbReference type="PROSITE" id="PS01137">
    <property type="entry name" value="TATD_1"/>
    <property type="match status" value="1"/>
</dbReference>
<proteinExistence type="inferred from homology"/>
<keyword evidence="7" id="KW-0411">Iron-sulfur</keyword>
<dbReference type="FunFam" id="3.20.20.140:FF:000005">
    <property type="entry name" value="TatD family hydrolase"/>
    <property type="match status" value="1"/>
</dbReference>
<gene>
    <name evidence="9" type="ORF">BIY37_06620</name>
</gene>
<keyword evidence="4" id="KW-0479">Metal-binding</keyword>
<dbReference type="NCBIfam" id="TIGR00010">
    <property type="entry name" value="YchF/TatD family DNA exonuclease"/>
    <property type="match status" value="1"/>
</dbReference>
<dbReference type="GO" id="GO:0046872">
    <property type="term" value="F:metal ion binding"/>
    <property type="evidence" value="ECO:0007669"/>
    <property type="project" value="UniProtKB-KW"/>
</dbReference>
<dbReference type="NCBIfam" id="TIGR04038">
    <property type="entry name" value="tatD_link_rSAM"/>
    <property type="match status" value="1"/>
</dbReference>
<comment type="cofactor">
    <cofactor evidence="1">
        <name>[4Fe-4S] cluster</name>
        <dbReference type="ChEBI" id="CHEBI:49883"/>
    </cofactor>
</comment>
<dbReference type="PROSITE" id="PS01091">
    <property type="entry name" value="TATD_3"/>
    <property type="match status" value="1"/>
</dbReference>
<keyword evidence="6" id="KW-0408">Iron</keyword>
<evidence type="ECO:0000256" key="6">
    <source>
        <dbReference type="ARBA" id="ARBA00023004"/>
    </source>
</evidence>
<comment type="caution">
    <text evidence="9">The sequence shown here is derived from an EMBL/GenBank/DDBJ whole genome shotgun (WGS) entry which is preliminary data.</text>
</comment>
<dbReference type="Pfam" id="PF01026">
    <property type="entry name" value="TatD_DNase"/>
    <property type="match status" value="1"/>
</dbReference>
<dbReference type="InterPro" id="IPR018228">
    <property type="entry name" value="DNase_TatD-rel_CS"/>
</dbReference>
<keyword evidence="3" id="KW-0949">S-adenosyl-L-methionine</keyword>
<keyword evidence="5" id="KW-0378">Hydrolase</keyword>